<sequence length="709" mass="76231">MIGPTLDAAGAVLADLVALQPCAGASPDVTVLCADVTRSVIAEAFPGALVPVIDSAGSMQVNVAASTMSDWRRLKPILLAFAGPTLTGFDGVPEPFDTADPVGTRLMLAAPAVTAIMRLPGDDRSRIAALRAVLRARDTLARAPELQRLAPVPTSWLLTRFQDYLNVGRRDAAAAVLERLRSEFRLDALNIKFLEVQLLAIFEDWTRIVALPEFRSLCVARRTPATTAFLLEALYRTYIAEPFDAENVAGTRTAFETLVQPFIQSMLITGAPPGLQAGGWRLLGLEALGSGHGDLLSILADRMHELGWIADLLPARVSATPQAAEVADPIDTAREALIQAEAVDSIDLLTGAMAAIARLSSDELALLRETMPFRPMVQATDELASITPPTSWIAWLDRASDPAFTNALDFARRGKDEWEIGASVGDPVAVRALVAALEKVQGDELAGDRTTQALPYLVAWLQRDAEFPRAALSPIYGRLLTLFALGSARGATIYESSQVLVEALLAAGLDQKAYHDLIADIDEIAGDGFGVDMVYWVLGLVESFMNAAAPDASARETFLHRILARIVPIYGRLTRLQRIAVTLLSSELGWPLPVTPATDSPSADDDLANRLAGLRIAIYSLSDSSSRQAKSALEEITSAVTVDTNADHGGSVRLRALAENSDIFVITWLSAKHAATEFIRKHRGSSTLLYAQGRGFSSILRAIEDHLSH</sequence>
<evidence type="ECO:0000313" key="2">
    <source>
        <dbReference type="Proteomes" id="UP001549076"/>
    </source>
</evidence>
<keyword evidence="2" id="KW-1185">Reference proteome</keyword>
<accession>A0ABV2N308</accession>
<protein>
    <submittedName>
        <fullName evidence="1">Uncharacterized protein</fullName>
    </submittedName>
</protein>
<reference evidence="1 2" key="1">
    <citation type="submission" date="2024-06" db="EMBL/GenBank/DDBJ databases">
        <title>Genomic Encyclopedia of Type Strains, Phase IV (KMG-IV): sequencing the most valuable type-strain genomes for metagenomic binning, comparative biology and taxonomic classification.</title>
        <authorList>
            <person name="Goeker M."/>
        </authorList>
    </citation>
    <scope>NUCLEOTIDE SEQUENCE [LARGE SCALE GENOMIC DNA]</scope>
    <source>
        <strain evidence="1 2">DSM 27865</strain>
    </source>
</reference>
<gene>
    <name evidence="1" type="ORF">ABID37_003671</name>
</gene>
<dbReference type="RefSeq" id="WP_354197363.1">
    <property type="nucleotide sequence ID" value="NZ_JBEPML010000014.1"/>
</dbReference>
<name>A0ABV2N308_9HYPH</name>
<dbReference type="Proteomes" id="UP001549076">
    <property type="component" value="Unassembled WGS sequence"/>
</dbReference>
<evidence type="ECO:0000313" key="1">
    <source>
        <dbReference type="EMBL" id="MET3793443.1"/>
    </source>
</evidence>
<comment type="caution">
    <text evidence="1">The sequence shown here is derived from an EMBL/GenBank/DDBJ whole genome shotgun (WGS) entry which is preliminary data.</text>
</comment>
<organism evidence="1 2">
    <name type="scientific">Aquamicrobium terrae</name>
    <dbReference type="NCBI Taxonomy" id="1324945"/>
    <lineage>
        <taxon>Bacteria</taxon>
        <taxon>Pseudomonadati</taxon>
        <taxon>Pseudomonadota</taxon>
        <taxon>Alphaproteobacteria</taxon>
        <taxon>Hyphomicrobiales</taxon>
        <taxon>Phyllobacteriaceae</taxon>
        <taxon>Aquamicrobium</taxon>
    </lineage>
</organism>
<proteinExistence type="predicted"/>
<dbReference type="InterPro" id="IPR049807">
    <property type="entry name" value="DpdD-like"/>
</dbReference>
<dbReference type="NCBIfam" id="NF041061">
    <property type="entry name" value="DpdD"/>
    <property type="match status" value="1"/>
</dbReference>
<dbReference type="EMBL" id="JBEPML010000014">
    <property type="protein sequence ID" value="MET3793443.1"/>
    <property type="molecule type" value="Genomic_DNA"/>
</dbReference>